<dbReference type="EMBL" id="FMHZ01000002">
    <property type="protein sequence ID" value="SCL59231.1"/>
    <property type="molecule type" value="Genomic_DNA"/>
</dbReference>
<dbReference type="Proteomes" id="UP000199001">
    <property type="component" value="Unassembled WGS sequence"/>
</dbReference>
<name>A0A1C6UYY2_9ACTN</name>
<dbReference type="AlphaFoldDB" id="A0A1C6UYY2"/>
<sequence>MDRTTELRRIAGGQDGLVTRVQALRIGFGRHEIDNLVTFGRWRRVARTVYLVGGGAGGESPDGRAAVVGPDVPAVRRRRIRAALLSLGPHAHAVLGTAAELHGIAGLPPSDEIHVALPGAAARRERVRHPGLVLHQLEHPAASVVRVDGMAVTCPLRTVAEVIRRVGRYPAVSVLDSALCRRLITEDDLLSMPRLLRRRRGAVAARGYLAEADGRAQSPLETRTRLRCVDGRVPPDVLQLPVRDDDGYLLGVGDLGWRGPRVIAEADGRGPHGSPEAIFADRRRQNRLLNAGWTVLRFTWADTLDPGYIPWTVRNAIAASHRR</sequence>
<accession>A0A1C6UYY2</accession>
<proteinExistence type="predicted"/>
<dbReference type="RefSeq" id="WP_091107764.1">
    <property type="nucleotide sequence ID" value="NZ_FMHZ01000002.1"/>
</dbReference>
<gene>
    <name evidence="1" type="ORF">GA0070606_3070</name>
</gene>
<dbReference type="OrthoDB" id="5143202at2"/>
<evidence type="ECO:0000313" key="2">
    <source>
        <dbReference type="Proteomes" id="UP000199001"/>
    </source>
</evidence>
<keyword evidence="2" id="KW-1185">Reference proteome</keyword>
<dbReference type="STRING" id="47855.GA0070606_3070"/>
<evidence type="ECO:0000313" key="1">
    <source>
        <dbReference type="EMBL" id="SCL59231.1"/>
    </source>
</evidence>
<reference evidence="2" key="1">
    <citation type="submission" date="2016-06" db="EMBL/GenBank/DDBJ databases">
        <authorList>
            <person name="Varghese N."/>
            <person name="Submissions Spin"/>
        </authorList>
    </citation>
    <scope>NUCLEOTIDE SEQUENCE [LARGE SCALE GENOMIC DNA]</scope>
    <source>
        <strain evidence="2">DSM 43903</strain>
    </source>
</reference>
<dbReference type="InterPro" id="IPR011335">
    <property type="entry name" value="Restrct_endonuc-II-like"/>
</dbReference>
<organism evidence="1 2">
    <name type="scientific">Micromonospora citrea</name>
    <dbReference type="NCBI Taxonomy" id="47855"/>
    <lineage>
        <taxon>Bacteria</taxon>
        <taxon>Bacillati</taxon>
        <taxon>Actinomycetota</taxon>
        <taxon>Actinomycetes</taxon>
        <taxon>Micromonosporales</taxon>
        <taxon>Micromonosporaceae</taxon>
        <taxon>Micromonospora</taxon>
    </lineage>
</organism>
<dbReference type="SUPFAM" id="SSF52980">
    <property type="entry name" value="Restriction endonuclease-like"/>
    <property type="match status" value="1"/>
</dbReference>
<protein>
    <submittedName>
        <fullName evidence="1">Transcriptional regulator, AbiEi antitoxin, Type IV TA system</fullName>
    </submittedName>
</protein>